<protein>
    <submittedName>
        <fullName evidence="1">Uncharacterized protein</fullName>
    </submittedName>
</protein>
<reference evidence="1" key="1">
    <citation type="submission" date="2021-03" db="EMBL/GenBank/DDBJ databases">
        <authorList>
            <consortium name="DOE Joint Genome Institute"/>
            <person name="Ahrendt S."/>
            <person name="Looney B.P."/>
            <person name="Miyauchi S."/>
            <person name="Morin E."/>
            <person name="Drula E."/>
            <person name="Courty P.E."/>
            <person name="Chicoki N."/>
            <person name="Fauchery L."/>
            <person name="Kohler A."/>
            <person name="Kuo A."/>
            <person name="Labutti K."/>
            <person name="Pangilinan J."/>
            <person name="Lipzen A."/>
            <person name="Riley R."/>
            <person name="Andreopoulos W."/>
            <person name="He G."/>
            <person name="Johnson J."/>
            <person name="Barry K.W."/>
            <person name="Grigoriev I.V."/>
            <person name="Nagy L."/>
            <person name="Hibbett D."/>
            <person name="Henrissat B."/>
            <person name="Matheny P.B."/>
            <person name="Labbe J."/>
            <person name="Martin F."/>
        </authorList>
    </citation>
    <scope>NUCLEOTIDE SEQUENCE</scope>
    <source>
        <strain evidence="1">HHB10654</strain>
    </source>
</reference>
<evidence type="ECO:0000313" key="1">
    <source>
        <dbReference type="EMBL" id="KAI0055065.1"/>
    </source>
</evidence>
<dbReference type="Proteomes" id="UP000814140">
    <property type="component" value="Unassembled WGS sequence"/>
</dbReference>
<gene>
    <name evidence="1" type="ORF">BV25DRAFT_1922119</name>
</gene>
<sequence>MPTSNTTGPKESYYHRNRITRLEYQQHYISVKRRSGRRKLSQRARAMKEKEVERELLGISSKYTDTLAYRSHERDPARTTAMAVDEEMLLSRCTDIESDIRDSFPDQWIPQYVQKLQIILAERLGEGEACRSRGETNDGHDGQSHEHLHAHRRLVAGVHQEIELIQQGVEVRAMAAANHALILSGCRLNKTAFRRLYDF</sequence>
<evidence type="ECO:0000313" key="2">
    <source>
        <dbReference type="Proteomes" id="UP000814140"/>
    </source>
</evidence>
<comment type="caution">
    <text evidence="1">The sequence shown here is derived from an EMBL/GenBank/DDBJ whole genome shotgun (WGS) entry which is preliminary data.</text>
</comment>
<reference evidence="1" key="2">
    <citation type="journal article" date="2022" name="New Phytol.">
        <title>Evolutionary transition to the ectomycorrhizal habit in the genomes of a hyperdiverse lineage of mushroom-forming fungi.</title>
        <authorList>
            <person name="Looney B."/>
            <person name="Miyauchi S."/>
            <person name="Morin E."/>
            <person name="Drula E."/>
            <person name="Courty P.E."/>
            <person name="Kohler A."/>
            <person name="Kuo A."/>
            <person name="LaButti K."/>
            <person name="Pangilinan J."/>
            <person name="Lipzen A."/>
            <person name="Riley R."/>
            <person name="Andreopoulos W."/>
            <person name="He G."/>
            <person name="Johnson J."/>
            <person name="Nolan M."/>
            <person name="Tritt A."/>
            <person name="Barry K.W."/>
            <person name="Grigoriev I.V."/>
            <person name="Nagy L.G."/>
            <person name="Hibbett D."/>
            <person name="Henrissat B."/>
            <person name="Matheny P.B."/>
            <person name="Labbe J."/>
            <person name="Martin F.M."/>
        </authorList>
    </citation>
    <scope>NUCLEOTIDE SEQUENCE</scope>
    <source>
        <strain evidence="1">HHB10654</strain>
    </source>
</reference>
<organism evidence="1 2">
    <name type="scientific">Artomyces pyxidatus</name>
    <dbReference type="NCBI Taxonomy" id="48021"/>
    <lineage>
        <taxon>Eukaryota</taxon>
        <taxon>Fungi</taxon>
        <taxon>Dikarya</taxon>
        <taxon>Basidiomycota</taxon>
        <taxon>Agaricomycotina</taxon>
        <taxon>Agaricomycetes</taxon>
        <taxon>Russulales</taxon>
        <taxon>Auriscalpiaceae</taxon>
        <taxon>Artomyces</taxon>
    </lineage>
</organism>
<dbReference type="EMBL" id="MU277314">
    <property type="protein sequence ID" value="KAI0055065.1"/>
    <property type="molecule type" value="Genomic_DNA"/>
</dbReference>
<keyword evidence="2" id="KW-1185">Reference proteome</keyword>
<name>A0ACB8SGJ9_9AGAM</name>
<accession>A0ACB8SGJ9</accession>
<proteinExistence type="predicted"/>